<dbReference type="GO" id="GO:0005829">
    <property type="term" value="C:cytosol"/>
    <property type="evidence" value="ECO:0007669"/>
    <property type="project" value="TreeGrafter"/>
</dbReference>
<evidence type="ECO:0000256" key="3">
    <source>
        <dbReference type="ARBA" id="ARBA00022730"/>
    </source>
</evidence>
<feature type="region of interest" description="Disordered" evidence="6">
    <location>
        <begin position="1"/>
        <end position="22"/>
    </location>
</feature>
<dbReference type="InterPro" id="IPR006839">
    <property type="entry name" value="DarP"/>
</dbReference>
<reference evidence="7" key="1">
    <citation type="submission" date="2015-12" db="EMBL/GenBank/DDBJ databases">
        <authorList>
            <person name="Tikhonova T.V."/>
            <person name="Pavlov A.R."/>
            <person name="Beletsky A.V."/>
            <person name="Mardanov A.V."/>
            <person name="Sorokin D.Y."/>
            <person name="Ravin N.V."/>
            <person name="Popov V.O."/>
        </authorList>
    </citation>
    <scope>NUCLEOTIDE SEQUENCE</scope>
    <source>
        <strain evidence="7">DSM 14787</strain>
    </source>
</reference>
<dbReference type="NCBIfam" id="NF003593">
    <property type="entry name" value="PRK05255.1-1"/>
    <property type="match status" value="1"/>
</dbReference>
<dbReference type="PANTHER" id="PTHR38101">
    <property type="entry name" value="UPF0307 PROTEIN YJGA"/>
    <property type="match status" value="1"/>
</dbReference>
<evidence type="ECO:0000256" key="2">
    <source>
        <dbReference type="ARBA" id="ARBA00022517"/>
    </source>
</evidence>
<keyword evidence="8" id="KW-1185">Reference proteome</keyword>
<dbReference type="HAMAP" id="MF_00765">
    <property type="entry name" value="DarP"/>
    <property type="match status" value="1"/>
</dbReference>
<keyword evidence="3 5" id="KW-0699">rRNA-binding</keyword>
<evidence type="ECO:0000256" key="6">
    <source>
        <dbReference type="SAM" id="MobiDB-lite"/>
    </source>
</evidence>
<evidence type="ECO:0000313" key="7">
    <source>
        <dbReference type="EMBL" id="AGA34100.1"/>
    </source>
</evidence>
<comment type="subcellular location">
    <subcellularLocation>
        <location evidence="5">Cytoplasm</location>
    </subcellularLocation>
    <text evidence="5">Associates with late stage pre-50S ribosomal subunits.</text>
</comment>
<evidence type="ECO:0000256" key="5">
    <source>
        <dbReference type="HAMAP-Rule" id="MF_00765"/>
    </source>
</evidence>
<evidence type="ECO:0000256" key="1">
    <source>
        <dbReference type="ARBA" id="ARBA00022490"/>
    </source>
</evidence>
<dbReference type="STRING" id="1255043.TVNIR_2457"/>
<sequence>MDSMENSDPDARRSKTQLKRESLGLQKLGAELVKLSPERLRRIDLPESLRAAVLDAQHITSRGALRRQLQYIGRLMRGVDPAPIDAQLAALRGESERARADFHALERWRERLLADDAALTEWLESHPAADAQHLRQLIRNARRGAAEGRPPRASRALFRFLAASRPGGAQALAEPDPDKEQRGR</sequence>
<dbReference type="PIRSF" id="PIRSF016183">
    <property type="entry name" value="UCP016183"/>
    <property type="match status" value="1"/>
</dbReference>
<name>L0DYR0_THIND</name>
<dbReference type="GO" id="GO:0043022">
    <property type="term" value="F:ribosome binding"/>
    <property type="evidence" value="ECO:0007669"/>
    <property type="project" value="UniProtKB-UniRule"/>
</dbReference>
<comment type="similarity">
    <text evidence="5">Belongs to the DarP family.</text>
</comment>
<dbReference type="GO" id="GO:0019843">
    <property type="term" value="F:rRNA binding"/>
    <property type="evidence" value="ECO:0007669"/>
    <property type="project" value="UniProtKB-UniRule"/>
</dbReference>
<dbReference type="KEGG" id="tni:TVNIR_2457"/>
<accession>L0DYR0</accession>
<proteinExistence type="inferred from homology"/>
<protein>
    <recommendedName>
        <fullName evidence="5">Dual-action ribosomal maturation protein DarP</fullName>
    </recommendedName>
    <alternativeName>
        <fullName evidence="5">Large ribosomal subunit assembly factor DarP</fullName>
    </alternativeName>
</protein>
<gene>
    <name evidence="5" type="primary">darP</name>
    <name evidence="7" type="ordered locus">TVNIR_2457</name>
</gene>
<evidence type="ECO:0000313" key="8">
    <source>
        <dbReference type="Proteomes" id="UP000010809"/>
    </source>
</evidence>
<dbReference type="CDD" id="cd16331">
    <property type="entry name" value="YjgA-like"/>
    <property type="match status" value="1"/>
</dbReference>
<keyword evidence="4 5" id="KW-0694">RNA-binding</keyword>
<dbReference type="eggNOG" id="COG3028">
    <property type="taxonomic scope" value="Bacteria"/>
</dbReference>
<dbReference type="PANTHER" id="PTHR38101:SF1">
    <property type="entry name" value="UPF0307 PROTEIN YJGA"/>
    <property type="match status" value="1"/>
</dbReference>
<dbReference type="PATRIC" id="fig|1255043.3.peg.2480"/>
<dbReference type="Proteomes" id="UP000010809">
    <property type="component" value="Chromosome"/>
</dbReference>
<feature type="compositionally biased region" description="Basic and acidic residues" evidence="6">
    <location>
        <begin position="9"/>
        <end position="22"/>
    </location>
</feature>
<dbReference type="Pfam" id="PF04751">
    <property type="entry name" value="DarP"/>
    <property type="match status" value="1"/>
</dbReference>
<comment type="function">
    <text evidence="5">Member of a network of 50S ribosomal subunit biogenesis factors which assembles along the 30S-50S interface, preventing incorrect 23S rRNA structures from forming. Promotes peptidyl transferase center (PTC) maturation.</text>
</comment>
<evidence type="ECO:0000256" key="4">
    <source>
        <dbReference type="ARBA" id="ARBA00022884"/>
    </source>
</evidence>
<dbReference type="InterPro" id="IPR023153">
    <property type="entry name" value="DarP_sf"/>
</dbReference>
<keyword evidence="1 5" id="KW-0963">Cytoplasm</keyword>
<dbReference type="GO" id="GO:1902626">
    <property type="term" value="P:assembly of large subunit precursor of preribosome"/>
    <property type="evidence" value="ECO:0007669"/>
    <property type="project" value="UniProtKB-UniRule"/>
</dbReference>
<dbReference type="SUPFAM" id="SSF158710">
    <property type="entry name" value="PSPTO4464-like"/>
    <property type="match status" value="1"/>
</dbReference>
<dbReference type="AlphaFoldDB" id="L0DYR0"/>
<dbReference type="EMBL" id="CP003989">
    <property type="protein sequence ID" value="AGA34100.1"/>
    <property type="molecule type" value="Genomic_DNA"/>
</dbReference>
<dbReference type="HOGENOM" id="CLU_106757_2_0_6"/>
<keyword evidence="2 5" id="KW-0690">Ribosome biogenesis</keyword>
<dbReference type="Gene3D" id="1.10.60.30">
    <property type="entry name" value="PSPTO4464-like domains"/>
    <property type="match status" value="2"/>
</dbReference>
<organism evidence="7 8">
    <name type="scientific">Thioalkalivibrio nitratireducens (strain DSM 14787 / UNIQEM 213 / ALEN2)</name>
    <dbReference type="NCBI Taxonomy" id="1255043"/>
    <lineage>
        <taxon>Bacteria</taxon>
        <taxon>Pseudomonadati</taxon>
        <taxon>Pseudomonadota</taxon>
        <taxon>Gammaproteobacteria</taxon>
        <taxon>Chromatiales</taxon>
        <taxon>Ectothiorhodospiraceae</taxon>
        <taxon>Thioalkalivibrio</taxon>
    </lineage>
</organism>